<protein>
    <submittedName>
        <fullName evidence="8">LPXTG-domain-containing protein cell wall anchor domain</fullName>
    </submittedName>
</protein>
<organism evidence="8 9">
    <name type="scientific">Enterococcus phoeniculicola ATCC BAA-412</name>
    <dbReference type="NCBI Taxonomy" id="1158610"/>
    <lineage>
        <taxon>Bacteria</taxon>
        <taxon>Bacillati</taxon>
        <taxon>Bacillota</taxon>
        <taxon>Bacilli</taxon>
        <taxon>Lactobacillales</taxon>
        <taxon>Enterococcaceae</taxon>
        <taxon>Enterococcus</taxon>
    </lineage>
</organism>
<accession>R3WFI5</accession>
<evidence type="ECO:0000256" key="6">
    <source>
        <dbReference type="SAM" id="SignalP"/>
    </source>
</evidence>
<sequence>MKNQKVIWILLFCFLGLSSIHSTMTMASELKEYRSNVEAGFYGIYQYGKEQVPEVPENYPDSEPKKYIKTYGTSQRILPKTGENHSSYLGVIGFITLVSVMILFKLKKLGGTNQ</sequence>
<reference evidence="8 9" key="1">
    <citation type="submission" date="2013-02" db="EMBL/GenBank/DDBJ databases">
        <title>The Genome Sequence of Enterococcus phoeniculicola BAA-412.</title>
        <authorList>
            <consortium name="The Broad Institute Genome Sequencing Platform"/>
            <consortium name="The Broad Institute Genome Sequencing Center for Infectious Disease"/>
            <person name="Earl A.M."/>
            <person name="Gilmore M.S."/>
            <person name="Lebreton F."/>
            <person name="Walker B."/>
            <person name="Young S.K."/>
            <person name="Zeng Q."/>
            <person name="Gargeya S."/>
            <person name="Fitzgerald M."/>
            <person name="Haas B."/>
            <person name="Abouelleil A."/>
            <person name="Alvarado L."/>
            <person name="Arachchi H.M."/>
            <person name="Berlin A.M."/>
            <person name="Chapman S.B."/>
            <person name="Dewar J."/>
            <person name="Goldberg J."/>
            <person name="Griggs A."/>
            <person name="Gujja S."/>
            <person name="Hansen M."/>
            <person name="Howarth C."/>
            <person name="Imamovic A."/>
            <person name="Larimer J."/>
            <person name="McCowan C."/>
            <person name="Murphy C."/>
            <person name="Neiman D."/>
            <person name="Pearson M."/>
            <person name="Priest M."/>
            <person name="Roberts A."/>
            <person name="Saif S."/>
            <person name="Shea T."/>
            <person name="Sisk P."/>
            <person name="Sykes S."/>
            <person name="Wortman J."/>
            <person name="Nusbaum C."/>
            <person name="Birren B."/>
        </authorList>
    </citation>
    <scope>NUCLEOTIDE SEQUENCE [LARGE SCALE GENOMIC DNA]</scope>
    <source>
        <strain evidence="8 9">ATCC BAA-412</strain>
    </source>
</reference>
<evidence type="ECO:0000256" key="2">
    <source>
        <dbReference type="ARBA" id="ARBA00022525"/>
    </source>
</evidence>
<name>R3WFI5_9ENTE</name>
<dbReference type="STRING" id="154621.RV11_GL001764"/>
<evidence type="ECO:0000313" key="8">
    <source>
        <dbReference type="EMBL" id="EOL46616.1"/>
    </source>
</evidence>
<feature type="domain" description="Gram-positive cocci surface proteins LPxTG" evidence="7">
    <location>
        <begin position="78"/>
        <end position="108"/>
    </location>
</feature>
<dbReference type="InterPro" id="IPR019931">
    <property type="entry name" value="LPXTG_anchor"/>
</dbReference>
<evidence type="ECO:0000256" key="5">
    <source>
        <dbReference type="SAM" id="Phobius"/>
    </source>
</evidence>
<keyword evidence="1" id="KW-0134">Cell wall</keyword>
<keyword evidence="4" id="KW-0572">Peptidoglycan-anchor</keyword>
<dbReference type="PATRIC" id="fig|1158610.3.peg.712"/>
<proteinExistence type="predicted"/>
<feature type="chain" id="PRO_5004370114" evidence="6">
    <location>
        <begin position="28"/>
        <end position="114"/>
    </location>
</feature>
<evidence type="ECO:0000259" key="7">
    <source>
        <dbReference type="Pfam" id="PF00746"/>
    </source>
</evidence>
<dbReference type="EMBL" id="AJAT01000010">
    <property type="protein sequence ID" value="EOL46616.1"/>
    <property type="molecule type" value="Genomic_DNA"/>
</dbReference>
<feature type="signal peptide" evidence="6">
    <location>
        <begin position="1"/>
        <end position="27"/>
    </location>
</feature>
<evidence type="ECO:0000313" key="9">
    <source>
        <dbReference type="Proteomes" id="UP000013785"/>
    </source>
</evidence>
<feature type="transmembrane region" description="Helical" evidence="5">
    <location>
        <begin position="88"/>
        <end position="106"/>
    </location>
</feature>
<keyword evidence="5" id="KW-0812">Transmembrane</keyword>
<dbReference type="HOGENOM" id="CLU_2117266_0_0_9"/>
<evidence type="ECO:0000256" key="4">
    <source>
        <dbReference type="ARBA" id="ARBA00023088"/>
    </source>
</evidence>
<dbReference type="RefSeq" id="WP_010767409.1">
    <property type="nucleotide sequence ID" value="NZ_ASWE01000002.1"/>
</dbReference>
<comment type="caution">
    <text evidence="8">The sequence shown here is derived from an EMBL/GenBank/DDBJ whole genome shotgun (WGS) entry which is preliminary data.</text>
</comment>
<evidence type="ECO:0000256" key="1">
    <source>
        <dbReference type="ARBA" id="ARBA00022512"/>
    </source>
</evidence>
<keyword evidence="5" id="KW-0472">Membrane</keyword>
<dbReference type="Proteomes" id="UP000013785">
    <property type="component" value="Unassembled WGS sequence"/>
</dbReference>
<gene>
    <name evidence="8" type="ORF">UC3_00736</name>
</gene>
<dbReference type="AlphaFoldDB" id="R3WFI5"/>
<keyword evidence="5" id="KW-1133">Transmembrane helix</keyword>
<keyword evidence="9" id="KW-1185">Reference proteome</keyword>
<dbReference type="Pfam" id="PF00746">
    <property type="entry name" value="Gram_pos_anchor"/>
    <property type="match status" value="1"/>
</dbReference>
<keyword evidence="3 6" id="KW-0732">Signal</keyword>
<evidence type="ECO:0000256" key="3">
    <source>
        <dbReference type="ARBA" id="ARBA00022729"/>
    </source>
</evidence>
<dbReference type="NCBIfam" id="TIGR01167">
    <property type="entry name" value="LPXTG_anchor"/>
    <property type="match status" value="1"/>
</dbReference>
<keyword evidence="2" id="KW-0964">Secreted</keyword>